<reference evidence="3" key="1">
    <citation type="submission" date="2024-07" db="EMBL/GenBank/DDBJ databases">
        <title>Two chromosome-level genome assemblies of Korean endemic species Abeliophyllum distichum and Forsythia ovata (Oleaceae).</title>
        <authorList>
            <person name="Jang H."/>
        </authorList>
    </citation>
    <scope>NUCLEOTIDE SEQUENCE [LARGE SCALE GENOMIC DNA]</scope>
</reference>
<organism evidence="2 3">
    <name type="scientific">Abeliophyllum distichum</name>
    <dbReference type="NCBI Taxonomy" id="126358"/>
    <lineage>
        <taxon>Eukaryota</taxon>
        <taxon>Viridiplantae</taxon>
        <taxon>Streptophyta</taxon>
        <taxon>Embryophyta</taxon>
        <taxon>Tracheophyta</taxon>
        <taxon>Spermatophyta</taxon>
        <taxon>Magnoliopsida</taxon>
        <taxon>eudicotyledons</taxon>
        <taxon>Gunneridae</taxon>
        <taxon>Pentapetalae</taxon>
        <taxon>asterids</taxon>
        <taxon>lamiids</taxon>
        <taxon>Lamiales</taxon>
        <taxon>Oleaceae</taxon>
        <taxon>Forsythieae</taxon>
        <taxon>Abeliophyllum</taxon>
    </lineage>
</organism>
<keyword evidence="3" id="KW-1185">Reference proteome</keyword>
<sequence>MWTPFSFGVVPAGKIQEFSDCGFLGGKSPVIKLKITNWLFRSEKYSLWNLRFPFLVAILGIRLLKKSIPTFTQMGDPTPNAVGLLPKPPDPVVIDGGHQPPFVHHTPSGLTPPK</sequence>
<protein>
    <submittedName>
        <fullName evidence="2">Uncharacterized protein</fullName>
    </submittedName>
</protein>
<evidence type="ECO:0000256" key="1">
    <source>
        <dbReference type="SAM" id="MobiDB-lite"/>
    </source>
</evidence>
<feature type="region of interest" description="Disordered" evidence="1">
    <location>
        <begin position="79"/>
        <end position="114"/>
    </location>
</feature>
<accession>A0ABD1QZQ5</accession>
<dbReference type="AlphaFoldDB" id="A0ABD1QZQ5"/>
<dbReference type="EMBL" id="JBFOLK010000010">
    <property type="protein sequence ID" value="KAL2481334.1"/>
    <property type="molecule type" value="Genomic_DNA"/>
</dbReference>
<comment type="caution">
    <text evidence="2">The sequence shown here is derived from an EMBL/GenBank/DDBJ whole genome shotgun (WGS) entry which is preliminary data.</text>
</comment>
<dbReference type="Proteomes" id="UP001604336">
    <property type="component" value="Unassembled WGS sequence"/>
</dbReference>
<name>A0ABD1QZQ5_9LAMI</name>
<evidence type="ECO:0000313" key="3">
    <source>
        <dbReference type="Proteomes" id="UP001604336"/>
    </source>
</evidence>
<proteinExistence type="predicted"/>
<gene>
    <name evidence="2" type="ORF">Adt_34300</name>
</gene>
<evidence type="ECO:0000313" key="2">
    <source>
        <dbReference type="EMBL" id="KAL2481334.1"/>
    </source>
</evidence>